<dbReference type="EMBL" id="AZBU02000004">
    <property type="protein sequence ID" value="TKR83207.1"/>
    <property type="molecule type" value="Genomic_DNA"/>
</dbReference>
<keyword evidence="4" id="KW-1185">Reference proteome</keyword>
<feature type="region of interest" description="Disordered" evidence="1">
    <location>
        <begin position="1"/>
        <end position="133"/>
    </location>
</feature>
<feature type="compositionally biased region" description="Polar residues" evidence="1">
    <location>
        <begin position="11"/>
        <end position="27"/>
    </location>
</feature>
<evidence type="ECO:0000256" key="1">
    <source>
        <dbReference type="SAM" id="MobiDB-lite"/>
    </source>
</evidence>
<dbReference type="PANTHER" id="PTHR21679">
    <property type="entry name" value="DOMAIN OF UNKNOWN FUNCTION DB DOMAIN-CONTAINING PROTEIN-RELATED"/>
    <property type="match status" value="1"/>
</dbReference>
<reference evidence="3 4" key="2">
    <citation type="journal article" date="2019" name="G3 (Bethesda)">
        <title>Hybrid Assembly of the Genome of the Entomopathogenic Nematode Steinernema carpocapsae Identifies the X-Chromosome.</title>
        <authorList>
            <person name="Serra L."/>
            <person name="Macchietto M."/>
            <person name="Macias-Munoz A."/>
            <person name="McGill C.J."/>
            <person name="Rodriguez I.M."/>
            <person name="Rodriguez B."/>
            <person name="Murad R."/>
            <person name="Mortazavi A."/>
        </authorList>
    </citation>
    <scope>NUCLEOTIDE SEQUENCE [LARGE SCALE GENOMIC DNA]</scope>
    <source>
        <strain evidence="3 4">ALL</strain>
    </source>
</reference>
<sequence length="440" mass="45977">MCDTIECENAPESSGASGSLGSTNSGFTAPVGRPEVLVQGPRSSGPIDGDSIPKRGSGSLENVDSASSLGFPTLRPTLISTSTQIPIAPAPFQRPEPSVLESVDSSSSVQGETVAKPKKKKKSRVLKPPTVPGNEALVHIDEVDSDYGVVSSAAVGSQSVETGEEVLIDEVASASKESVAPVASVDAVAKVPSRGFMPKFSIKPSQSKPDPNPVSSSFFPLSQFSIDSTATDPKSKDGETRPSSVGQQGIFTKGIDEVIGSFFNTAFNTSDLLKRRAKLAKTSQLISKSAFSENEVAIPTVGSPDVAINGGLQQCGKAPNFIPCVPVPEANRRLLQCCQRKLLPLGCHDLCRYDVTQPEIKVALDSGRCGLLSIAPFLECASDGHNNLDCCRQRGIAFKSGSQCEVFCNPAGGIGALGLQHVKCGEVVGDLLQCHHSGLV</sequence>
<feature type="domain" description="Domain of unknown function DB" evidence="2">
    <location>
        <begin position="337"/>
        <end position="435"/>
    </location>
</feature>
<comment type="caution">
    <text evidence="3">The sequence shown here is derived from an EMBL/GenBank/DDBJ whole genome shotgun (WGS) entry which is preliminary data.</text>
</comment>
<proteinExistence type="predicted"/>
<dbReference type="PANTHER" id="PTHR21679:SF5">
    <property type="entry name" value="DOMAIN OF UNKNOWN FUNCTION DB DOMAIN-CONTAINING PROTEIN"/>
    <property type="match status" value="1"/>
</dbReference>
<dbReference type="OrthoDB" id="5872752at2759"/>
<organism evidence="3 4">
    <name type="scientific">Steinernema carpocapsae</name>
    <name type="common">Entomopathogenic nematode</name>
    <dbReference type="NCBI Taxonomy" id="34508"/>
    <lineage>
        <taxon>Eukaryota</taxon>
        <taxon>Metazoa</taxon>
        <taxon>Ecdysozoa</taxon>
        <taxon>Nematoda</taxon>
        <taxon>Chromadorea</taxon>
        <taxon>Rhabditida</taxon>
        <taxon>Tylenchina</taxon>
        <taxon>Panagrolaimomorpha</taxon>
        <taxon>Strongyloidoidea</taxon>
        <taxon>Steinernematidae</taxon>
        <taxon>Steinernema</taxon>
    </lineage>
</organism>
<feature type="compositionally biased region" description="Basic residues" evidence="1">
    <location>
        <begin position="116"/>
        <end position="125"/>
    </location>
</feature>
<evidence type="ECO:0000259" key="2">
    <source>
        <dbReference type="Pfam" id="PF01682"/>
    </source>
</evidence>
<evidence type="ECO:0000313" key="3">
    <source>
        <dbReference type="EMBL" id="TKR83207.1"/>
    </source>
</evidence>
<feature type="compositionally biased region" description="Polar residues" evidence="1">
    <location>
        <begin position="59"/>
        <end position="70"/>
    </location>
</feature>
<dbReference type="AlphaFoldDB" id="A0A4U5NJ29"/>
<dbReference type="InterPro" id="IPR002602">
    <property type="entry name" value="DB"/>
</dbReference>
<dbReference type="Proteomes" id="UP000298663">
    <property type="component" value="Unassembled WGS sequence"/>
</dbReference>
<reference evidence="3 4" key="1">
    <citation type="journal article" date="2015" name="Genome Biol.">
        <title>Comparative genomics of Steinernema reveals deeply conserved gene regulatory networks.</title>
        <authorList>
            <person name="Dillman A.R."/>
            <person name="Macchietto M."/>
            <person name="Porter C.F."/>
            <person name="Rogers A."/>
            <person name="Williams B."/>
            <person name="Antoshechkin I."/>
            <person name="Lee M.M."/>
            <person name="Goodwin Z."/>
            <person name="Lu X."/>
            <person name="Lewis E.E."/>
            <person name="Goodrich-Blair H."/>
            <person name="Stock S.P."/>
            <person name="Adams B.J."/>
            <person name="Sternberg P.W."/>
            <person name="Mortazavi A."/>
        </authorList>
    </citation>
    <scope>NUCLEOTIDE SEQUENCE [LARGE SCALE GENOMIC DNA]</scope>
    <source>
        <strain evidence="3 4">ALL</strain>
    </source>
</reference>
<accession>A0A4U5NJ29</accession>
<dbReference type="Pfam" id="PF01682">
    <property type="entry name" value="DB"/>
    <property type="match status" value="1"/>
</dbReference>
<feature type="region of interest" description="Disordered" evidence="1">
    <location>
        <begin position="226"/>
        <end position="247"/>
    </location>
</feature>
<name>A0A4U5NJ29_STECR</name>
<evidence type="ECO:0000313" key="4">
    <source>
        <dbReference type="Proteomes" id="UP000298663"/>
    </source>
</evidence>
<feature type="compositionally biased region" description="Low complexity" evidence="1">
    <location>
        <begin position="98"/>
        <end position="109"/>
    </location>
</feature>
<gene>
    <name evidence="3" type="ORF">L596_016832</name>
</gene>
<protein>
    <recommendedName>
        <fullName evidence="2">Domain of unknown function DB domain-containing protein</fullName>
    </recommendedName>
</protein>